<dbReference type="Pfam" id="PF20703">
    <property type="entry name" value="nSTAND1"/>
    <property type="match status" value="1"/>
</dbReference>
<evidence type="ECO:0000313" key="6">
    <source>
        <dbReference type="EMBL" id="MDR7171562.1"/>
    </source>
</evidence>
<feature type="repeat" description="WD" evidence="3">
    <location>
        <begin position="706"/>
        <end position="747"/>
    </location>
</feature>
<feature type="repeat" description="WD" evidence="3">
    <location>
        <begin position="1175"/>
        <end position="1204"/>
    </location>
</feature>
<dbReference type="InterPro" id="IPR011047">
    <property type="entry name" value="Quinoprotein_ADH-like_sf"/>
</dbReference>
<dbReference type="InterPro" id="IPR020472">
    <property type="entry name" value="WD40_PAC1"/>
</dbReference>
<gene>
    <name evidence="6" type="ORF">J2W56_005322</name>
</gene>
<proteinExistence type="predicted"/>
<dbReference type="SMART" id="SM00320">
    <property type="entry name" value="WD40"/>
    <property type="match status" value="9"/>
</dbReference>
<dbReference type="InterPro" id="IPR049052">
    <property type="entry name" value="nSTAND1"/>
</dbReference>
<dbReference type="RefSeq" id="WP_310406427.1">
    <property type="nucleotide sequence ID" value="NZ_JAVDWW010000009.1"/>
</dbReference>
<dbReference type="Gene3D" id="2.130.10.10">
    <property type="entry name" value="YVTN repeat-like/Quinoprotein amine dehydrogenase"/>
    <property type="match status" value="4"/>
</dbReference>
<dbReference type="SUPFAM" id="SSF50998">
    <property type="entry name" value="Quinoprotein alcohol dehydrogenase-like"/>
    <property type="match status" value="1"/>
</dbReference>
<protein>
    <submittedName>
        <fullName evidence="6">WD40 repeat protein</fullName>
    </submittedName>
</protein>
<sequence>MESAPPRRGRPRSSPRTLFSQRFAELFAAAGNPTLRRVAAAAEARMRATRGPGQKSPVSVQRLSDWKAGRNVPARFESLLPVLLTLIDEARKSSLPVTPSLLDLHQWQQLWTDSNDWDPNSEAADVVCPYLGLASYRSEDVDVFFGRARHTADLVGLIRTTAAGDGGLVVLVGASGAGKSSLLHAGVLPALTDSDPAWAIATMTPGPDPMRALLAAVDSQGVSSIPPDIADRRDTAAETGRPDLTGSSPGGESDRSEPEPGQPVSPAHPPTGARQVAVGSEVDLVGSVPDAVARWASAGRRILVVDQLEELFTLCREERARAEFLAVLEHLAVANEHAPVAVVAAIRADFYARCLDEPVLEDALKHRSYLLGPMRLDELADAITRPAEMAGYKLESGLEELVISELCGLGGGGDRRSYDPGALPLVSHVMEAVWERRDGSRLTIEGYRAAGGVLGSVAATAEQAWNDLTDFQRAVGKQVLLGLVAVGDDSRDTRRKVSRAELLTRTVEAADAALDALARTRLITLDADTAYLTHEIVLDAWPRLRSWIDDDRVGYLERQRLHTDAADWAEHDRDPSLLYRGARLTTMRDHARNAALGPVAAEFLGASESARKRAQRRATARRSALAVLTVVSLALAGVAFVQSHNASHERDNAVFRSVLAEADRIESSDPSLSAQLDLVAYGMNPDDPGARARMVNTQTMPLAARLPGHNGWVYQVAISPDGRLMASSGGDETIRLWDISDHRNPRALGAPLTGHTGYIFDLAFGSGGALLVSKSADHTVRLWNVRDPRRPVQIGNPVPTGFAHGLALSADGKTLLTTGGDDGVDALDISDPAHPVTLGTVVPRPVRPDDSYEMVRFSADLHRAITLTFYGDTQVWQLSGGREPAVPQGSVSTHASSVALSPDGATAAVAVNGTVELWNLSAPDHPQRGATPIRDSGFTMYSPLVFRDDGRVLAETDGKGVMRLWDVSDIGNPVSAAPPLTGAKGGLSGAAFTPDGAGFAAAGQDGAVRLWSLPTPFPKDVRPPGRLAAIRGNRLATIDGTAVEVWTLDGPASAHRIGRVDAAHASDEAVKAVISADGRKLAVIRDFSALELFDLGDGRTVRPIGRLPLDLRRATGSAATIDDVAFDSRSERAVVLARSDSTTWFQLWNMSDLSPEGARTPITGEEYPYLFGAEFTPDGERLALAQHDGLVSLWDVTRTEPRRLGEVRVGGAESGLKIAFAPDGRTLATAADDQMIRAWNVADPAHPQLIAEPLAGHSAMLRSIAFSPDGKVLASADTSAVRTWYFGDPGRVWVANHAAIATGPTVPGLIDFYPDGKHLVGTTADGTIRVWDLDPQHAVDRICSTTKSVLTEQVWREHLPQLKYRPPCE</sequence>
<feature type="repeat" description="WD" evidence="3">
    <location>
        <begin position="1310"/>
        <end position="1341"/>
    </location>
</feature>
<keyword evidence="1 3" id="KW-0853">WD repeat</keyword>
<dbReference type="PANTHER" id="PTHR19879:SF9">
    <property type="entry name" value="TRANSCRIPTION INITIATION FACTOR TFIID SUBUNIT 5"/>
    <property type="match status" value="1"/>
</dbReference>
<dbReference type="Pfam" id="PF00400">
    <property type="entry name" value="WD40"/>
    <property type="match status" value="6"/>
</dbReference>
<dbReference type="PROSITE" id="PS50082">
    <property type="entry name" value="WD_REPEATS_2"/>
    <property type="match status" value="7"/>
</dbReference>
<evidence type="ECO:0000259" key="5">
    <source>
        <dbReference type="Pfam" id="PF20703"/>
    </source>
</evidence>
<dbReference type="PRINTS" id="PR00320">
    <property type="entry name" value="GPROTEINBRPT"/>
</dbReference>
<dbReference type="SUPFAM" id="SSF52540">
    <property type="entry name" value="P-loop containing nucleoside triphosphate hydrolases"/>
    <property type="match status" value="1"/>
</dbReference>
<dbReference type="InterPro" id="IPR036322">
    <property type="entry name" value="WD40_repeat_dom_sf"/>
</dbReference>
<feature type="repeat" description="WD" evidence="3">
    <location>
        <begin position="1254"/>
        <end position="1284"/>
    </location>
</feature>
<dbReference type="InterPro" id="IPR001680">
    <property type="entry name" value="WD40_rpt"/>
</dbReference>
<organism evidence="6 7">
    <name type="scientific">Nocardia kruczakiae</name>
    <dbReference type="NCBI Taxonomy" id="261477"/>
    <lineage>
        <taxon>Bacteria</taxon>
        <taxon>Bacillati</taxon>
        <taxon>Actinomycetota</taxon>
        <taxon>Actinomycetes</taxon>
        <taxon>Mycobacteriales</taxon>
        <taxon>Nocardiaceae</taxon>
        <taxon>Nocardia</taxon>
    </lineage>
</organism>
<dbReference type="EMBL" id="JAVDWW010000009">
    <property type="protein sequence ID" value="MDR7171562.1"/>
    <property type="molecule type" value="Genomic_DNA"/>
</dbReference>
<evidence type="ECO:0000256" key="2">
    <source>
        <dbReference type="ARBA" id="ARBA00022737"/>
    </source>
</evidence>
<feature type="region of interest" description="Disordered" evidence="4">
    <location>
        <begin position="223"/>
        <end position="273"/>
    </location>
</feature>
<keyword evidence="7" id="KW-1185">Reference proteome</keyword>
<feature type="compositionally biased region" description="Pro residues" evidence="4">
    <location>
        <begin position="260"/>
        <end position="269"/>
    </location>
</feature>
<feature type="repeat" description="WD" evidence="3">
    <location>
        <begin position="1218"/>
        <end position="1241"/>
    </location>
</feature>
<dbReference type="PANTHER" id="PTHR19879">
    <property type="entry name" value="TRANSCRIPTION INITIATION FACTOR TFIID"/>
    <property type="match status" value="1"/>
</dbReference>
<feature type="repeat" description="WD" evidence="3">
    <location>
        <begin position="752"/>
        <end position="793"/>
    </location>
</feature>
<feature type="domain" description="Novel STAND NTPase 1" evidence="5">
    <location>
        <begin position="129"/>
        <end position="575"/>
    </location>
</feature>
<comment type="caution">
    <text evidence="6">The sequence shown here is derived from an EMBL/GenBank/DDBJ whole genome shotgun (WGS) entry which is preliminary data.</text>
</comment>
<dbReference type="Proteomes" id="UP001251217">
    <property type="component" value="Unassembled WGS sequence"/>
</dbReference>
<dbReference type="InterPro" id="IPR027417">
    <property type="entry name" value="P-loop_NTPase"/>
</dbReference>
<dbReference type="PROSITE" id="PS50294">
    <property type="entry name" value="WD_REPEATS_REGION"/>
    <property type="match status" value="3"/>
</dbReference>
<keyword evidence="2" id="KW-0677">Repeat</keyword>
<dbReference type="SUPFAM" id="SSF50978">
    <property type="entry name" value="WD40 repeat-like"/>
    <property type="match status" value="1"/>
</dbReference>
<reference evidence="6 7" key="1">
    <citation type="submission" date="2023-07" db="EMBL/GenBank/DDBJ databases">
        <title>Sorghum-associated microbial communities from plants grown in Nebraska, USA.</title>
        <authorList>
            <person name="Schachtman D."/>
        </authorList>
    </citation>
    <scope>NUCLEOTIDE SEQUENCE [LARGE SCALE GENOMIC DNA]</scope>
    <source>
        <strain evidence="6 7">4272</strain>
    </source>
</reference>
<name>A0ABU1XLX5_9NOCA</name>
<feature type="repeat" description="WD" evidence="3">
    <location>
        <begin position="980"/>
        <end position="1013"/>
    </location>
</feature>
<evidence type="ECO:0000313" key="7">
    <source>
        <dbReference type="Proteomes" id="UP001251217"/>
    </source>
</evidence>
<evidence type="ECO:0000256" key="3">
    <source>
        <dbReference type="PROSITE-ProRule" id="PRU00221"/>
    </source>
</evidence>
<dbReference type="PROSITE" id="PS00678">
    <property type="entry name" value="WD_REPEATS_1"/>
    <property type="match status" value="4"/>
</dbReference>
<accession>A0ABU1XLX5</accession>
<dbReference type="InterPro" id="IPR015943">
    <property type="entry name" value="WD40/YVTN_repeat-like_dom_sf"/>
</dbReference>
<dbReference type="InterPro" id="IPR019775">
    <property type="entry name" value="WD40_repeat_CS"/>
</dbReference>
<evidence type="ECO:0000256" key="1">
    <source>
        <dbReference type="ARBA" id="ARBA00022574"/>
    </source>
</evidence>
<evidence type="ECO:0000256" key="4">
    <source>
        <dbReference type="SAM" id="MobiDB-lite"/>
    </source>
</evidence>